<sequence length="74" mass="8118">MKLIADRNRCEGHGMCEALAPELFRVGDDGIVTLLRDTVTEADRDIVELAVDSCPVQALSLDRGQDRSPSAEFE</sequence>
<keyword evidence="6 8" id="KW-0411">Iron-sulfur</keyword>
<evidence type="ECO:0000256" key="5">
    <source>
        <dbReference type="ARBA" id="ARBA00023004"/>
    </source>
</evidence>
<evidence type="ECO:0000256" key="4">
    <source>
        <dbReference type="ARBA" id="ARBA00022982"/>
    </source>
</evidence>
<proteinExistence type="predicted"/>
<organism evidence="9 10">
    <name type="scientific">Nocardia higoensis</name>
    <dbReference type="NCBI Taxonomy" id="228599"/>
    <lineage>
        <taxon>Bacteria</taxon>
        <taxon>Bacillati</taxon>
        <taxon>Actinomycetota</taxon>
        <taxon>Actinomycetes</taxon>
        <taxon>Mycobacteriales</taxon>
        <taxon>Nocardiaceae</taxon>
        <taxon>Nocardia</taxon>
    </lineage>
</organism>
<dbReference type="InterPro" id="IPR051269">
    <property type="entry name" value="Fe-S_cluster_ET"/>
</dbReference>
<accession>A0ABS0DGS0</accession>
<dbReference type="Pfam" id="PF13459">
    <property type="entry name" value="Fer4_15"/>
    <property type="match status" value="1"/>
</dbReference>
<dbReference type="PANTHER" id="PTHR36923">
    <property type="entry name" value="FERREDOXIN"/>
    <property type="match status" value="1"/>
</dbReference>
<dbReference type="SUPFAM" id="SSF54862">
    <property type="entry name" value="4Fe-4S ferredoxins"/>
    <property type="match status" value="1"/>
</dbReference>
<keyword evidence="2 8" id="KW-0813">Transport</keyword>
<comment type="caution">
    <text evidence="9">The sequence shown here is derived from an EMBL/GenBank/DDBJ whole genome shotgun (WGS) entry which is preliminary data.</text>
</comment>
<dbReference type="InterPro" id="IPR001080">
    <property type="entry name" value="3Fe4S_ferredoxin"/>
</dbReference>
<gene>
    <name evidence="9" type="ORF">IU449_24305</name>
</gene>
<protein>
    <recommendedName>
        <fullName evidence="8">Ferredoxin</fullName>
    </recommendedName>
</protein>
<evidence type="ECO:0000256" key="8">
    <source>
        <dbReference type="RuleBase" id="RU368020"/>
    </source>
</evidence>
<dbReference type="RefSeq" id="WP_195004473.1">
    <property type="nucleotide sequence ID" value="NZ_JADLQN010000006.1"/>
</dbReference>
<keyword evidence="3 8" id="KW-0479">Metal-binding</keyword>
<keyword evidence="4 8" id="KW-0249">Electron transport</keyword>
<dbReference type="PANTHER" id="PTHR36923:SF3">
    <property type="entry name" value="FERREDOXIN"/>
    <property type="match status" value="1"/>
</dbReference>
<keyword evidence="5 8" id="KW-0408">Iron</keyword>
<comment type="cofactor">
    <cofactor evidence="1">
        <name>[3Fe-4S] cluster</name>
        <dbReference type="ChEBI" id="CHEBI:21137"/>
    </cofactor>
</comment>
<evidence type="ECO:0000313" key="9">
    <source>
        <dbReference type="EMBL" id="MBF6357631.1"/>
    </source>
</evidence>
<evidence type="ECO:0000256" key="7">
    <source>
        <dbReference type="ARBA" id="ARBA00023291"/>
    </source>
</evidence>
<reference evidence="9 10" key="1">
    <citation type="submission" date="2020-10" db="EMBL/GenBank/DDBJ databases">
        <title>Identification of Nocardia species via Next-generation sequencing and recognition of intraspecies genetic diversity.</title>
        <authorList>
            <person name="Li P."/>
            <person name="Li P."/>
            <person name="Lu B."/>
        </authorList>
    </citation>
    <scope>NUCLEOTIDE SEQUENCE [LARGE SCALE GENOMIC DNA]</scope>
    <source>
        <strain evidence="9 10">BJ06-0143</strain>
    </source>
</reference>
<evidence type="ECO:0000256" key="3">
    <source>
        <dbReference type="ARBA" id="ARBA00022723"/>
    </source>
</evidence>
<dbReference type="EMBL" id="JADLQN010000006">
    <property type="protein sequence ID" value="MBF6357631.1"/>
    <property type="molecule type" value="Genomic_DNA"/>
</dbReference>
<keyword evidence="7" id="KW-0003">3Fe-4S</keyword>
<evidence type="ECO:0000313" key="10">
    <source>
        <dbReference type="Proteomes" id="UP000707731"/>
    </source>
</evidence>
<name>A0ABS0DGS0_9NOCA</name>
<dbReference type="Proteomes" id="UP000707731">
    <property type="component" value="Unassembled WGS sequence"/>
</dbReference>
<evidence type="ECO:0000256" key="6">
    <source>
        <dbReference type="ARBA" id="ARBA00023014"/>
    </source>
</evidence>
<evidence type="ECO:0000256" key="2">
    <source>
        <dbReference type="ARBA" id="ARBA00022448"/>
    </source>
</evidence>
<keyword evidence="10" id="KW-1185">Reference proteome</keyword>
<evidence type="ECO:0000256" key="1">
    <source>
        <dbReference type="ARBA" id="ARBA00001927"/>
    </source>
</evidence>
<dbReference type="PRINTS" id="PR00352">
    <property type="entry name" value="3FE4SFRDOXIN"/>
</dbReference>
<comment type="function">
    <text evidence="8">Ferredoxins are iron-sulfur proteins that transfer electrons in a wide variety of metabolic reactions.</text>
</comment>
<dbReference type="Gene3D" id="3.30.70.20">
    <property type="match status" value="1"/>
</dbReference>